<accession>A0A5C3MYV2</accession>
<dbReference type="AlphaFoldDB" id="A0A5C3MYV2"/>
<evidence type="ECO:0000313" key="2">
    <source>
        <dbReference type="EMBL" id="TFK48948.1"/>
    </source>
</evidence>
<organism evidence="2 3">
    <name type="scientific">Heliocybe sulcata</name>
    <dbReference type="NCBI Taxonomy" id="5364"/>
    <lineage>
        <taxon>Eukaryota</taxon>
        <taxon>Fungi</taxon>
        <taxon>Dikarya</taxon>
        <taxon>Basidiomycota</taxon>
        <taxon>Agaricomycotina</taxon>
        <taxon>Agaricomycetes</taxon>
        <taxon>Gloeophyllales</taxon>
        <taxon>Gloeophyllaceae</taxon>
        <taxon>Heliocybe</taxon>
    </lineage>
</organism>
<protein>
    <recommendedName>
        <fullName evidence="1">DUF6593 domain-containing protein</fullName>
    </recommendedName>
</protein>
<dbReference type="Proteomes" id="UP000305948">
    <property type="component" value="Unassembled WGS sequence"/>
</dbReference>
<keyword evidence="3" id="KW-1185">Reference proteome</keyword>
<dbReference type="Pfam" id="PF20236">
    <property type="entry name" value="DUF6593"/>
    <property type="match status" value="1"/>
</dbReference>
<gene>
    <name evidence="2" type="ORF">OE88DRAFT_1663238</name>
</gene>
<evidence type="ECO:0000259" key="1">
    <source>
        <dbReference type="Pfam" id="PF20236"/>
    </source>
</evidence>
<sequence length="181" mass="20140">MTHYTFISRARNEGHIDIVPDQGDLTSYSIDRRTGWFSDKSTARIQKHVEGRTYEVGEASVRSDRVTCNGRSIRLHGKMFSSSETFVAPNNQKYKWSMDGAHGAHLRADKESTDTNIASYTAEHGPFKKPDELTVYGEGEMMMDEVVATAVYMARKVALKKKRRTSVAGAVIEFLGDGLGG</sequence>
<name>A0A5C3MYV2_9AGAM</name>
<dbReference type="OrthoDB" id="3021178at2759"/>
<proteinExistence type="predicted"/>
<reference evidence="2 3" key="1">
    <citation type="journal article" date="2019" name="Nat. Ecol. Evol.">
        <title>Megaphylogeny resolves global patterns of mushroom evolution.</title>
        <authorList>
            <person name="Varga T."/>
            <person name="Krizsan K."/>
            <person name="Foldi C."/>
            <person name="Dima B."/>
            <person name="Sanchez-Garcia M."/>
            <person name="Sanchez-Ramirez S."/>
            <person name="Szollosi G.J."/>
            <person name="Szarkandi J.G."/>
            <person name="Papp V."/>
            <person name="Albert L."/>
            <person name="Andreopoulos W."/>
            <person name="Angelini C."/>
            <person name="Antonin V."/>
            <person name="Barry K.W."/>
            <person name="Bougher N.L."/>
            <person name="Buchanan P."/>
            <person name="Buyck B."/>
            <person name="Bense V."/>
            <person name="Catcheside P."/>
            <person name="Chovatia M."/>
            <person name="Cooper J."/>
            <person name="Damon W."/>
            <person name="Desjardin D."/>
            <person name="Finy P."/>
            <person name="Geml J."/>
            <person name="Haridas S."/>
            <person name="Hughes K."/>
            <person name="Justo A."/>
            <person name="Karasinski D."/>
            <person name="Kautmanova I."/>
            <person name="Kiss B."/>
            <person name="Kocsube S."/>
            <person name="Kotiranta H."/>
            <person name="LaButti K.M."/>
            <person name="Lechner B.E."/>
            <person name="Liimatainen K."/>
            <person name="Lipzen A."/>
            <person name="Lukacs Z."/>
            <person name="Mihaltcheva S."/>
            <person name="Morgado L.N."/>
            <person name="Niskanen T."/>
            <person name="Noordeloos M.E."/>
            <person name="Ohm R.A."/>
            <person name="Ortiz-Santana B."/>
            <person name="Ovrebo C."/>
            <person name="Racz N."/>
            <person name="Riley R."/>
            <person name="Savchenko A."/>
            <person name="Shiryaev A."/>
            <person name="Soop K."/>
            <person name="Spirin V."/>
            <person name="Szebenyi C."/>
            <person name="Tomsovsky M."/>
            <person name="Tulloss R.E."/>
            <person name="Uehling J."/>
            <person name="Grigoriev I.V."/>
            <person name="Vagvolgyi C."/>
            <person name="Papp T."/>
            <person name="Martin F.M."/>
            <person name="Miettinen O."/>
            <person name="Hibbett D.S."/>
            <person name="Nagy L.G."/>
        </authorList>
    </citation>
    <scope>NUCLEOTIDE SEQUENCE [LARGE SCALE GENOMIC DNA]</scope>
    <source>
        <strain evidence="2 3">OMC1185</strain>
    </source>
</reference>
<feature type="domain" description="DUF6593" evidence="1">
    <location>
        <begin position="22"/>
        <end position="156"/>
    </location>
</feature>
<dbReference type="EMBL" id="ML213517">
    <property type="protein sequence ID" value="TFK48948.1"/>
    <property type="molecule type" value="Genomic_DNA"/>
</dbReference>
<evidence type="ECO:0000313" key="3">
    <source>
        <dbReference type="Proteomes" id="UP000305948"/>
    </source>
</evidence>
<dbReference type="InterPro" id="IPR046528">
    <property type="entry name" value="DUF6593"/>
</dbReference>